<proteinExistence type="predicted"/>
<organism evidence="2 3">
    <name type="scientific">Variovorax rhizosphaerae</name>
    <dbReference type="NCBI Taxonomy" id="1836200"/>
    <lineage>
        <taxon>Bacteria</taxon>
        <taxon>Pseudomonadati</taxon>
        <taxon>Pseudomonadota</taxon>
        <taxon>Betaproteobacteria</taxon>
        <taxon>Burkholderiales</taxon>
        <taxon>Comamonadaceae</taxon>
        <taxon>Variovorax</taxon>
    </lineage>
</organism>
<gene>
    <name evidence="2" type="ORF">WKW82_33235</name>
</gene>
<evidence type="ECO:0000256" key="1">
    <source>
        <dbReference type="SAM" id="Phobius"/>
    </source>
</evidence>
<keyword evidence="1" id="KW-0812">Transmembrane</keyword>
<feature type="transmembrane region" description="Helical" evidence="1">
    <location>
        <begin position="58"/>
        <end position="76"/>
    </location>
</feature>
<evidence type="ECO:0008006" key="4">
    <source>
        <dbReference type="Google" id="ProtNLM"/>
    </source>
</evidence>
<reference evidence="2 3" key="1">
    <citation type="submission" date="2024-03" db="EMBL/GenBank/DDBJ databases">
        <title>Novel species of the genus Variovorax.</title>
        <authorList>
            <person name="Liu Q."/>
            <person name="Xin Y.-H."/>
        </authorList>
    </citation>
    <scope>NUCLEOTIDE SEQUENCE [LARGE SCALE GENOMIC DNA]</scope>
    <source>
        <strain evidence="2 3">KACC 18900</strain>
    </source>
</reference>
<name>A0ABU8WXP6_9BURK</name>
<feature type="transmembrane region" description="Helical" evidence="1">
    <location>
        <begin position="30"/>
        <end position="51"/>
    </location>
</feature>
<dbReference type="Proteomes" id="UP001385892">
    <property type="component" value="Unassembled WGS sequence"/>
</dbReference>
<keyword evidence="1" id="KW-1133">Transmembrane helix</keyword>
<evidence type="ECO:0000313" key="3">
    <source>
        <dbReference type="Proteomes" id="UP001385892"/>
    </source>
</evidence>
<evidence type="ECO:0000313" key="2">
    <source>
        <dbReference type="EMBL" id="MEJ8851543.1"/>
    </source>
</evidence>
<keyword evidence="3" id="KW-1185">Reference proteome</keyword>
<sequence>MLQIFVIVCGLAASQHVAQAVLAALPRGQLSSWCWSFVVQFTICLMLLVFVDHAPLKDAINPAIGLTVFVRIFYFIKNLKKQ</sequence>
<keyword evidence="1" id="KW-0472">Membrane</keyword>
<accession>A0ABU8WXP6</accession>
<dbReference type="RefSeq" id="WP_340347206.1">
    <property type="nucleotide sequence ID" value="NZ_JBBKZT010000024.1"/>
</dbReference>
<dbReference type="EMBL" id="JBBKZT010000024">
    <property type="protein sequence ID" value="MEJ8851543.1"/>
    <property type="molecule type" value="Genomic_DNA"/>
</dbReference>
<comment type="caution">
    <text evidence="2">The sequence shown here is derived from an EMBL/GenBank/DDBJ whole genome shotgun (WGS) entry which is preliminary data.</text>
</comment>
<protein>
    <recommendedName>
        <fullName evidence="4">Lipid A biosynthesis N-terminal domain-containing protein</fullName>
    </recommendedName>
</protein>